<keyword evidence="4 10" id="KW-0378">Hydrolase</keyword>
<dbReference type="SUPFAM" id="SSF109604">
    <property type="entry name" value="HD-domain/PDEase-like"/>
    <property type="match status" value="1"/>
</dbReference>
<evidence type="ECO:0000256" key="7">
    <source>
        <dbReference type="PIRSR" id="PIRSR623088-1"/>
    </source>
</evidence>
<dbReference type="SMART" id="SM00471">
    <property type="entry name" value="HDc"/>
    <property type="match status" value="1"/>
</dbReference>
<keyword evidence="2 11" id="KW-0812">Transmembrane</keyword>
<dbReference type="PANTHER" id="PTHR11347">
    <property type="entry name" value="CYCLIC NUCLEOTIDE PHOSPHODIESTERASE"/>
    <property type="match status" value="1"/>
</dbReference>
<evidence type="ECO:0000256" key="4">
    <source>
        <dbReference type="ARBA" id="ARBA00022801"/>
    </source>
</evidence>
<dbReference type="GO" id="GO:0005216">
    <property type="term" value="F:monoatomic ion channel activity"/>
    <property type="evidence" value="ECO:0007669"/>
    <property type="project" value="InterPro"/>
</dbReference>
<dbReference type="InterPro" id="IPR023174">
    <property type="entry name" value="PDEase_CS"/>
</dbReference>
<dbReference type="PROSITE" id="PS00126">
    <property type="entry name" value="PDEASE_I_1"/>
    <property type="match status" value="1"/>
</dbReference>
<dbReference type="Pfam" id="PF00233">
    <property type="entry name" value="PDEase_I"/>
    <property type="match status" value="1"/>
</dbReference>
<organism evidence="13">
    <name type="scientific">Euplotes aediculatus</name>
    <name type="common">Ciliate</name>
    <dbReference type="NCBI Taxonomy" id="5940"/>
    <lineage>
        <taxon>Eukaryota</taxon>
        <taxon>Sar</taxon>
        <taxon>Alveolata</taxon>
        <taxon>Ciliophora</taxon>
        <taxon>Intramacronucleata</taxon>
        <taxon>Spirotrichea</taxon>
        <taxon>Hypotrichia</taxon>
        <taxon>Euplotida</taxon>
        <taxon>Euplotidae</taxon>
        <taxon>Euplotes</taxon>
    </lineage>
</organism>
<evidence type="ECO:0000256" key="1">
    <source>
        <dbReference type="ARBA" id="ARBA00004141"/>
    </source>
</evidence>
<dbReference type="InterPro" id="IPR027359">
    <property type="entry name" value="Volt_channel_dom_sf"/>
</dbReference>
<dbReference type="Pfam" id="PF00520">
    <property type="entry name" value="Ion_trans"/>
    <property type="match status" value="1"/>
</dbReference>
<accession>D5KU23</accession>
<dbReference type="EMBL" id="GU596438">
    <property type="protein sequence ID" value="ADF30847.1"/>
    <property type="molecule type" value="mRNA"/>
</dbReference>
<evidence type="ECO:0000313" key="13">
    <source>
        <dbReference type="EMBL" id="ADF30847.1"/>
    </source>
</evidence>
<comment type="subcellular location">
    <subcellularLocation>
        <location evidence="1">Membrane</location>
        <topology evidence="1">Multi-pass membrane protein</topology>
    </subcellularLocation>
</comment>
<protein>
    <recommendedName>
        <fullName evidence="10">Phosphodiesterase</fullName>
        <ecNumber evidence="10">3.1.4.-</ecNumber>
    </recommendedName>
</protein>
<keyword evidence="5 11" id="KW-1133">Transmembrane helix</keyword>
<feature type="binding site" evidence="9">
    <location>
        <position position="363"/>
    </location>
    <ligand>
        <name>Zn(2+)</name>
        <dbReference type="ChEBI" id="CHEBI:29105"/>
        <label>1</label>
    </ligand>
</feature>
<dbReference type="InterPro" id="IPR036971">
    <property type="entry name" value="PDEase_catalytic_dom_sf"/>
</dbReference>
<evidence type="ECO:0000259" key="12">
    <source>
        <dbReference type="PROSITE" id="PS51845"/>
    </source>
</evidence>
<dbReference type="GO" id="GO:0046872">
    <property type="term" value="F:metal ion binding"/>
    <property type="evidence" value="ECO:0007669"/>
    <property type="project" value="UniProtKB-KW"/>
</dbReference>
<evidence type="ECO:0000256" key="11">
    <source>
        <dbReference type="SAM" id="Phobius"/>
    </source>
</evidence>
<reference evidence="13" key="1">
    <citation type="submission" date="2010-02" db="EMBL/GenBank/DDBJ databases">
        <title>Identification of sexual maturation related gene in Euplotes aediculatus.</title>
        <authorList>
            <person name="Li J."/>
            <person name="Lv J."/>
            <person name="Liang X."/>
            <person name="Zhang X."/>
            <person name="Yang T."/>
        </authorList>
    </citation>
    <scope>NUCLEOTIDE SEQUENCE</scope>
</reference>
<evidence type="ECO:0000256" key="6">
    <source>
        <dbReference type="ARBA" id="ARBA00023136"/>
    </source>
</evidence>
<feature type="binding site" evidence="8">
    <location>
        <position position="525"/>
    </location>
    <ligand>
        <name>AMP</name>
        <dbReference type="ChEBI" id="CHEBI:456215"/>
    </ligand>
</feature>
<feature type="transmembrane region" description="Helical" evidence="11">
    <location>
        <begin position="63"/>
        <end position="81"/>
    </location>
</feature>
<dbReference type="Gene3D" id="1.20.120.350">
    <property type="entry name" value="Voltage-gated potassium channels. Chain C"/>
    <property type="match status" value="1"/>
</dbReference>
<evidence type="ECO:0000256" key="10">
    <source>
        <dbReference type="RuleBase" id="RU363067"/>
    </source>
</evidence>
<feature type="transmembrane region" description="Helical" evidence="11">
    <location>
        <begin position="93"/>
        <end position="110"/>
    </location>
</feature>
<feature type="transmembrane region" description="Helical" evidence="11">
    <location>
        <begin position="29"/>
        <end position="47"/>
    </location>
</feature>
<name>D5KU23_EUPAE</name>
<comment type="cofactor">
    <cofactor evidence="10">
        <name>a divalent metal cation</name>
        <dbReference type="ChEBI" id="CHEBI:60240"/>
    </cofactor>
    <text evidence="10">Binds 2 divalent metal cations per subunit. Site 1 may preferentially bind zinc ions, while site 2 has a preference for magnesium and/or manganese ions.</text>
</comment>
<dbReference type="AlphaFoldDB" id="D5KU23"/>
<dbReference type="InterPro" id="IPR003607">
    <property type="entry name" value="HD/PDEase_dom"/>
</dbReference>
<feature type="domain" description="PDEase" evidence="12">
    <location>
        <begin position="245"/>
        <end position="568"/>
    </location>
</feature>
<evidence type="ECO:0000256" key="3">
    <source>
        <dbReference type="ARBA" id="ARBA00022723"/>
    </source>
</evidence>
<dbReference type="InterPro" id="IPR002073">
    <property type="entry name" value="PDEase_catalytic_dom"/>
</dbReference>
<comment type="similarity">
    <text evidence="10">Belongs to the cyclic nucleotide phosphodiesterase family.</text>
</comment>
<feature type="active site" description="Proton donor" evidence="7">
    <location>
        <position position="320"/>
    </location>
</feature>
<dbReference type="GO" id="GO:0004114">
    <property type="term" value="F:3',5'-cyclic-nucleotide phosphodiesterase activity"/>
    <property type="evidence" value="ECO:0007669"/>
    <property type="project" value="InterPro"/>
</dbReference>
<feature type="binding site" evidence="9">
    <location>
        <position position="324"/>
    </location>
    <ligand>
        <name>Zn(2+)</name>
        <dbReference type="ChEBI" id="CHEBI:29105"/>
        <label>1</label>
    </ligand>
</feature>
<feature type="binding site" evidence="9">
    <location>
        <position position="362"/>
    </location>
    <ligand>
        <name>Zn(2+)</name>
        <dbReference type="ChEBI" id="CHEBI:29105"/>
        <label>1</label>
    </ligand>
</feature>
<dbReference type="InterPro" id="IPR023088">
    <property type="entry name" value="PDEase"/>
</dbReference>
<dbReference type="PRINTS" id="PR00387">
    <property type="entry name" value="PDIESTERASE1"/>
</dbReference>
<feature type="binding site" evidence="8">
    <location>
        <position position="363"/>
    </location>
    <ligand>
        <name>AMP</name>
        <dbReference type="ChEBI" id="CHEBI:456215"/>
    </ligand>
</feature>
<proteinExistence type="evidence at transcript level"/>
<evidence type="ECO:0000256" key="5">
    <source>
        <dbReference type="ARBA" id="ARBA00022989"/>
    </source>
</evidence>
<keyword evidence="6 11" id="KW-0472">Membrane</keyword>
<dbReference type="Gene3D" id="1.10.1300.10">
    <property type="entry name" value="3'5'-cyclic nucleotide phosphodiesterase, catalytic domain"/>
    <property type="match status" value="1"/>
</dbReference>
<evidence type="ECO:0000256" key="8">
    <source>
        <dbReference type="PIRSR" id="PIRSR623088-2"/>
    </source>
</evidence>
<evidence type="ECO:0000256" key="9">
    <source>
        <dbReference type="PIRSR" id="PIRSR623088-3"/>
    </source>
</evidence>
<sequence length="629" mass="73627">MQIRTCKCRYLWLTKYDCFANISSWSQRTVVQMTSIYSLFILANLAIEHDIYSIPAGIMTSEIAELFFMIFFFVEIMLYLISYGPRMYFRDKFDYLDIILILVTIAWHILDTNHSSMSFREKGAFRVVRVTLMICRMKFAYLVISSQKIQEINTALIDNSLTKVCDLLLNARDEVKNQNLILDLDYCLNVIASKANYTIREKPKMIKTEDSSSSLDKISISNNKLSTEEIKLNIQKALENYDIADDLNLNEQTVKILEQAQDFEFDIFKLHKETNGNEMITLATYLTHKHDLFVKLAIEPNTFSKFIRYIQNGYNDVAYHNKIHGMDVGRLAYYYGTSCELLQKADLSDLELFCLILGGAIHDFEHLGWNNAYLIETQHEWAITYNDISVCENHHVAAAFEVMKNRQGCNIFEHTSHEEFKKLRKKITKMVIATDMALHFEYLEKFKTFLTQKEINYNEDNKTFLMCMTLHISDLTNPAKQWYESYKWSCLVYEEFFVQGDKEKELFLPIGPLNNRDTINMADSQVGFISFIIQPTFEAFVEFLPKVRRNVDQLLNNKEKWRSLIEECKEIKNEGNDLIKLYNQLDSTQKDVLISNIDCDQIINDCKSDHHCENLKNEVRSSEINSKEE</sequence>
<dbReference type="EC" id="3.1.4.-" evidence="10"/>
<dbReference type="GO" id="GO:0016020">
    <property type="term" value="C:membrane"/>
    <property type="evidence" value="ECO:0007669"/>
    <property type="project" value="UniProtKB-SubCell"/>
</dbReference>
<dbReference type="InterPro" id="IPR005821">
    <property type="entry name" value="Ion_trans_dom"/>
</dbReference>
<feature type="binding site" evidence="9">
    <location>
        <position position="474"/>
    </location>
    <ligand>
        <name>Zn(2+)</name>
        <dbReference type="ChEBI" id="CHEBI:29105"/>
        <label>1</label>
    </ligand>
</feature>
<feature type="binding site" evidence="9">
    <location>
        <position position="363"/>
    </location>
    <ligand>
        <name>Zn(2+)</name>
        <dbReference type="ChEBI" id="CHEBI:29105"/>
        <label>2</label>
    </ligand>
</feature>
<evidence type="ECO:0000256" key="2">
    <source>
        <dbReference type="ARBA" id="ARBA00022692"/>
    </source>
</evidence>
<feature type="binding site" evidence="8">
    <location>
        <begin position="320"/>
        <end position="324"/>
    </location>
    <ligand>
        <name>AMP</name>
        <dbReference type="ChEBI" id="CHEBI:456215"/>
    </ligand>
</feature>
<feature type="binding site" evidence="8">
    <location>
        <position position="474"/>
    </location>
    <ligand>
        <name>AMP</name>
        <dbReference type="ChEBI" id="CHEBI:456215"/>
    </ligand>
</feature>
<dbReference type="GO" id="GO:0007165">
    <property type="term" value="P:signal transduction"/>
    <property type="evidence" value="ECO:0007669"/>
    <property type="project" value="InterPro"/>
</dbReference>
<keyword evidence="3 9" id="KW-0479">Metal-binding</keyword>
<dbReference type="PROSITE" id="PS51845">
    <property type="entry name" value="PDEASE_I_2"/>
    <property type="match status" value="1"/>
</dbReference>